<proteinExistence type="predicted"/>
<dbReference type="SUPFAM" id="SSF48452">
    <property type="entry name" value="TPR-like"/>
    <property type="match status" value="1"/>
</dbReference>
<dbReference type="PANTHER" id="PTHR31919">
    <property type="entry name" value="ZINC FINGERS AND HOMEOBOXES PROTEIN 1, ISOFORM 2"/>
    <property type="match status" value="1"/>
</dbReference>
<gene>
    <name evidence="1" type="ORF">Hamer_G017158</name>
</gene>
<dbReference type="InterPro" id="IPR011990">
    <property type="entry name" value="TPR-like_helical_dom_sf"/>
</dbReference>
<protein>
    <submittedName>
        <fullName evidence="1">Uncharacterized protein</fullName>
    </submittedName>
</protein>
<name>A0A8J5K604_HOMAM</name>
<dbReference type="Proteomes" id="UP000747542">
    <property type="component" value="Unassembled WGS sequence"/>
</dbReference>
<accession>A0A8J5K604</accession>
<organism evidence="1 2">
    <name type="scientific">Homarus americanus</name>
    <name type="common">American lobster</name>
    <dbReference type="NCBI Taxonomy" id="6706"/>
    <lineage>
        <taxon>Eukaryota</taxon>
        <taxon>Metazoa</taxon>
        <taxon>Ecdysozoa</taxon>
        <taxon>Arthropoda</taxon>
        <taxon>Crustacea</taxon>
        <taxon>Multicrustacea</taxon>
        <taxon>Malacostraca</taxon>
        <taxon>Eumalacostraca</taxon>
        <taxon>Eucarida</taxon>
        <taxon>Decapoda</taxon>
        <taxon>Pleocyemata</taxon>
        <taxon>Astacidea</taxon>
        <taxon>Nephropoidea</taxon>
        <taxon>Nephropidae</taxon>
        <taxon>Homarus</taxon>
    </lineage>
</organism>
<dbReference type="InterPro" id="IPR041404">
    <property type="entry name" value="DUF5588"/>
</dbReference>
<comment type="caution">
    <text evidence="1">The sequence shown here is derived from an EMBL/GenBank/DDBJ whole genome shotgun (WGS) entry which is preliminary data.</text>
</comment>
<dbReference type="EMBL" id="JAHLQT010021820">
    <property type="protein sequence ID" value="KAG7167248.1"/>
    <property type="molecule type" value="Genomic_DNA"/>
</dbReference>
<dbReference type="Pfam" id="PF17826">
    <property type="entry name" value="DUF5588"/>
    <property type="match status" value="1"/>
</dbReference>
<keyword evidence="2" id="KW-1185">Reference proteome</keyword>
<sequence length="410" mass="46474">MLKQILSSEKSLTSEEAKSVDDNIVQKCLNIKENAPVVLQLNDTEIMEMVMNEDKKKMEFANLDDDLFAEERQRGTIAEEYSARVCDPCWFMQVHPDELVSPEEELGAQKFVADYLFFKKEYNAAVAKYEEILNILPPNHTSSRRECLEGLSRSHVKKGTLSEALNFAKELHSTSKNCDQTTVSCSVLVDVNLAAGRYSEALTAAQTLVTLQPQSSHLWIKLGYIYACTYGILLPNVAKLLGVHFKVEASPHSSQGFTSRNKTDNDIKTNVNINHSSLTKTGEDPGYESVKFPGKEKGLQFVVACLQRGYVILRKTESTAVDFELDHSQMYQSKLLSDMEFLLDEESLSQIKMHLCQYDETKSNQCLPVQEDKVEFVDRGSSKFKPDESDSEVKLIPQSSFEEQWFKWVI</sequence>
<reference evidence="1" key="1">
    <citation type="journal article" date="2021" name="Sci. Adv.">
        <title>The American lobster genome reveals insights on longevity, neural, and immune adaptations.</title>
        <authorList>
            <person name="Polinski J.M."/>
            <person name="Zimin A.V."/>
            <person name="Clark K.F."/>
            <person name="Kohn A.B."/>
            <person name="Sadowski N."/>
            <person name="Timp W."/>
            <person name="Ptitsyn A."/>
            <person name="Khanna P."/>
            <person name="Romanova D.Y."/>
            <person name="Williams P."/>
            <person name="Greenwood S.J."/>
            <person name="Moroz L.L."/>
            <person name="Walt D.R."/>
            <person name="Bodnar A.G."/>
        </authorList>
    </citation>
    <scope>NUCLEOTIDE SEQUENCE</scope>
    <source>
        <strain evidence="1">GMGI-L3</strain>
    </source>
</reference>
<evidence type="ECO:0000313" key="2">
    <source>
        <dbReference type="Proteomes" id="UP000747542"/>
    </source>
</evidence>
<evidence type="ECO:0000313" key="1">
    <source>
        <dbReference type="EMBL" id="KAG7167248.1"/>
    </source>
</evidence>
<dbReference type="Gene3D" id="1.25.40.10">
    <property type="entry name" value="Tetratricopeptide repeat domain"/>
    <property type="match status" value="1"/>
</dbReference>
<dbReference type="PANTHER" id="PTHR31919:SF1">
    <property type="entry name" value="ZINC FINGERS AND HOMEOBOXES PROTEIN 1, ISOFORM 2"/>
    <property type="match status" value="1"/>
</dbReference>
<dbReference type="AlphaFoldDB" id="A0A8J5K604"/>